<feature type="non-terminal residue" evidence="8">
    <location>
        <position position="242"/>
    </location>
</feature>
<protein>
    <recommendedName>
        <fullName evidence="7">Protein arginine methyltransferase NDUFAF7</fullName>
        <ecNumber evidence="7">2.1.1.320</ecNumber>
    </recommendedName>
</protein>
<evidence type="ECO:0000256" key="4">
    <source>
        <dbReference type="ARBA" id="ARBA00022679"/>
    </source>
</evidence>
<comment type="similarity">
    <text evidence="2 7">Belongs to the NDUFAF7 family.</text>
</comment>
<evidence type="ECO:0000256" key="7">
    <source>
        <dbReference type="RuleBase" id="RU364114"/>
    </source>
</evidence>
<dbReference type="EMBL" id="LGRX02022154">
    <property type="protein sequence ID" value="KAK3255894.1"/>
    <property type="molecule type" value="Genomic_DNA"/>
</dbReference>
<dbReference type="AlphaFoldDB" id="A0AAE0FA63"/>
<dbReference type="Gene3D" id="3.40.50.12710">
    <property type="match status" value="1"/>
</dbReference>
<sequence>PSIILANELFDALPVHQFQACPRMHLLAPIAAAPWRRALRASRSRCFCPAARAGASYPWRCCGRKGWRFLPLAMLWPLFVFRPARRNGTRHPVSGIGNGKGPQGLVKKTERGWCERLVTLADRSSSEHFQLMLSPGETLASRLLVEHRLKYATQGEKEKLEVLEVSSQAMALAQEIAVRVGTHGGGALLVDYGHDRAFGNSLQAIRDHRFVDLLDQPGMSDLSAYVDFAALRHCCSLAAGTS</sequence>
<dbReference type="SUPFAM" id="SSF53335">
    <property type="entry name" value="S-adenosyl-L-methionine-dependent methyltransferases"/>
    <property type="match status" value="1"/>
</dbReference>
<comment type="subcellular location">
    <subcellularLocation>
        <location evidence="1 7">Mitochondrion</location>
    </subcellularLocation>
</comment>
<dbReference type="Pfam" id="PF02636">
    <property type="entry name" value="Methyltransf_28"/>
    <property type="match status" value="1"/>
</dbReference>
<accession>A0AAE0FA63</accession>
<dbReference type="InterPro" id="IPR029063">
    <property type="entry name" value="SAM-dependent_MTases_sf"/>
</dbReference>
<proteinExistence type="inferred from homology"/>
<evidence type="ECO:0000256" key="3">
    <source>
        <dbReference type="ARBA" id="ARBA00022603"/>
    </source>
</evidence>
<reference evidence="8 9" key="1">
    <citation type="journal article" date="2015" name="Genome Biol. Evol.">
        <title>Comparative Genomics of a Bacterivorous Green Alga Reveals Evolutionary Causalities and Consequences of Phago-Mixotrophic Mode of Nutrition.</title>
        <authorList>
            <person name="Burns J.A."/>
            <person name="Paasch A."/>
            <person name="Narechania A."/>
            <person name="Kim E."/>
        </authorList>
    </citation>
    <scope>NUCLEOTIDE SEQUENCE [LARGE SCALE GENOMIC DNA]</scope>
    <source>
        <strain evidence="8 9">PLY_AMNH</strain>
    </source>
</reference>
<keyword evidence="5 7" id="KW-0496">Mitochondrion</keyword>
<keyword evidence="4 7" id="KW-0808">Transferase</keyword>
<gene>
    <name evidence="8" type="ORF">CYMTET_34947</name>
</gene>
<dbReference type="InterPro" id="IPR038375">
    <property type="entry name" value="NDUFAF7_sf"/>
</dbReference>
<name>A0AAE0FA63_9CHLO</name>
<organism evidence="8 9">
    <name type="scientific">Cymbomonas tetramitiformis</name>
    <dbReference type="NCBI Taxonomy" id="36881"/>
    <lineage>
        <taxon>Eukaryota</taxon>
        <taxon>Viridiplantae</taxon>
        <taxon>Chlorophyta</taxon>
        <taxon>Pyramimonadophyceae</taxon>
        <taxon>Pyramimonadales</taxon>
        <taxon>Pyramimonadaceae</taxon>
        <taxon>Cymbomonas</taxon>
    </lineage>
</organism>
<dbReference type="PANTHER" id="PTHR12049:SF7">
    <property type="entry name" value="PROTEIN ARGININE METHYLTRANSFERASE NDUFAF7, MITOCHONDRIAL"/>
    <property type="match status" value="1"/>
</dbReference>
<dbReference type="PANTHER" id="PTHR12049">
    <property type="entry name" value="PROTEIN ARGININE METHYLTRANSFERASE NDUFAF7, MITOCHONDRIAL"/>
    <property type="match status" value="1"/>
</dbReference>
<evidence type="ECO:0000256" key="2">
    <source>
        <dbReference type="ARBA" id="ARBA00005891"/>
    </source>
</evidence>
<evidence type="ECO:0000256" key="1">
    <source>
        <dbReference type="ARBA" id="ARBA00004173"/>
    </source>
</evidence>
<comment type="catalytic activity">
    <reaction evidence="6 7">
        <text>L-arginyl-[protein] + 2 S-adenosyl-L-methionine = N(omega),N(omega)'-dimethyl-L-arginyl-[protein] + 2 S-adenosyl-L-homocysteine + 2 H(+)</text>
        <dbReference type="Rhea" id="RHEA:48108"/>
        <dbReference type="Rhea" id="RHEA-COMP:10532"/>
        <dbReference type="Rhea" id="RHEA-COMP:11992"/>
        <dbReference type="ChEBI" id="CHEBI:15378"/>
        <dbReference type="ChEBI" id="CHEBI:29965"/>
        <dbReference type="ChEBI" id="CHEBI:57856"/>
        <dbReference type="ChEBI" id="CHEBI:59789"/>
        <dbReference type="ChEBI" id="CHEBI:88221"/>
        <dbReference type="EC" id="2.1.1.320"/>
    </reaction>
</comment>
<evidence type="ECO:0000256" key="6">
    <source>
        <dbReference type="ARBA" id="ARBA00048612"/>
    </source>
</evidence>
<dbReference type="GO" id="GO:0032259">
    <property type="term" value="P:methylation"/>
    <property type="evidence" value="ECO:0007669"/>
    <property type="project" value="UniProtKB-KW"/>
</dbReference>
<dbReference type="InterPro" id="IPR003788">
    <property type="entry name" value="NDUFAF7"/>
</dbReference>
<evidence type="ECO:0000313" key="9">
    <source>
        <dbReference type="Proteomes" id="UP001190700"/>
    </source>
</evidence>
<dbReference type="GO" id="GO:0032981">
    <property type="term" value="P:mitochondrial respiratory chain complex I assembly"/>
    <property type="evidence" value="ECO:0007669"/>
    <property type="project" value="TreeGrafter"/>
</dbReference>
<dbReference type="GO" id="GO:0005739">
    <property type="term" value="C:mitochondrion"/>
    <property type="evidence" value="ECO:0007669"/>
    <property type="project" value="UniProtKB-SubCell"/>
</dbReference>
<evidence type="ECO:0000313" key="8">
    <source>
        <dbReference type="EMBL" id="KAK3255894.1"/>
    </source>
</evidence>
<evidence type="ECO:0000256" key="5">
    <source>
        <dbReference type="ARBA" id="ARBA00023128"/>
    </source>
</evidence>
<feature type="non-terminal residue" evidence="8">
    <location>
        <position position="1"/>
    </location>
</feature>
<comment type="function">
    <text evidence="7">Arginine methyltransferase involved in the assembly or stability of mitochondrial NADH:ubiquinone oxidoreductase complex (complex I).</text>
</comment>
<keyword evidence="3 7" id="KW-0489">Methyltransferase</keyword>
<comment type="caution">
    <text evidence="8">The sequence shown here is derived from an EMBL/GenBank/DDBJ whole genome shotgun (WGS) entry which is preliminary data.</text>
</comment>
<dbReference type="EC" id="2.1.1.320" evidence="7"/>
<dbReference type="Proteomes" id="UP001190700">
    <property type="component" value="Unassembled WGS sequence"/>
</dbReference>
<keyword evidence="9" id="KW-1185">Reference proteome</keyword>
<dbReference type="GO" id="GO:0035243">
    <property type="term" value="F:protein-arginine omega-N symmetric methyltransferase activity"/>
    <property type="evidence" value="ECO:0007669"/>
    <property type="project" value="UniProtKB-EC"/>
</dbReference>